<dbReference type="EMBL" id="KR136259">
    <property type="protein sequence ID" value="AKG94188.1"/>
    <property type="molecule type" value="Genomic_DNA"/>
</dbReference>
<name>A0A0F7IJS1_9CAUD</name>
<accession>A0A0F7IJS1</accession>
<reference evidence="1 2" key="1">
    <citation type="journal article" date="2015" name="Stand. Genomic Sci.">
        <title>Complete genome sequences of bacteriophages P12002L and P12002S, two lytic phages that infect a marine Polaribacter strain.</title>
        <authorList>
            <person name="Kang I."/>
            <person name="Jang H."/>
            <person name="Cho J.-C."/>
        </authorList>
    </citation>
    <scope>NUCLEOTIDE SEQUENCE [LARGE SCALE GENOMIC DNA]</scope>
</reference>
<gene>
    <name evidence="1" type="ORF">P12002L_0014</name>
</gene>
<proteinExistence type="predicted"/>
<dbReference type="Proteomes" id="UP000204415">
    <property type="component" value="Segment"/>
</dbReference>
<evidence type="ECO:0000313" key="1">
    <source>
        <dbReference type="EMBL" id="AKG94188.1"/>
    </source>
</evidence>
<dbReference type="KEGG" id="vg:26636093"/>
<dbReference type="OrthoDB" id="29447at10239"/>
<keyword evidence="2" id="KW-1185">Reference proteome</keyword>
<dbReference type="RefSeq" id="YP_009209674.1">
    <property type="nucleotide sequence ID" value="NC_028924.1"/>
</dbReference>
<protein>
    <submittedName>
        <fullName evidence="1">Uncharacterized protein</fullName>
    </submittedName>
</protein>
<sequence>MALRNDEIIKLIESGASKSIKLARQRADKVNMHLTGKGVKQYLEQLDGYETNAQKLLREKLVKSNRSLFSFILRPTDKIFTAKGGSVNYNLPSETQNFIKERISDVADGLDIKKYLKKVVKTQYIIDPNGILFIDIDSNGMLETHVINSKDILHYSNKGNKIKSIIFEPYHKEFTKEQELKFSSLGGKDIKKEKDKKYYRVIDEDQDRIFMNDGGVISEVVSERMNNYFGFVPAIILGDEKDPNTNIFESIVSDLIEDADGFLRRVSVTNIHELSHLYPRYWSYEQACTKCGGEGEVSYKVKEAEGEIPAEYSTQTCSSCGGDGMKTRTNPSDEMVLKAPMEGEPTLAPNVAGYVQPDLMTAKFYNEVIEKARNTMFQAMWGTTYEQGGKRETATGRFLDAQPVQDRLRDISDTFAKLHKFMLDCFGKVLLRNQRYESSVSYGTRYILESPDDILDKYIEASREKISEIATIDIRNRYFEAEYQNDPLGLSNRKKLSNIEPFPSLSVSEVSLLPFLDDMEKLKKLYYSNWVGTLSDAEIVFSTEEKLKENLNSYINKLKPVKTDEGVQVP</sequence>
<organism evidence="1 2">
    <name type="scientific">Polaribacter phage P12002L</name>
    <dbReference type="NCBI Taxonomy" id="1647386"/>
    <lineage>
        <taxon>Viruses</taxon>
        <taxon>Duplodnaviria</taxon>
        <taxon>Heunggongvirae</taxon>
        <taxon>Uroviricota</taxon>
        <taxon>Caudoviricetes</taxon>
        <taxon>Incheonvirus</taxon>
        <taxon>Incheonvirus P12002L</taxon>
    </lineage>
</organism>
<evidence type="ECO:0000313" key="2">
    <source>
        <dbReference type="Proteomes" id="UP000204415"/>
    </source>
</evidence>
<dbReference type="GeneID" id="26636093"/>